<dbReference type="PROSITE" id="PS51257">
    <property type="entry name" value="PROKAR_LIPOPROTEIN"/>
    <property type="match status" value="1"/>
</dbReference>
<comment type="caution">
    <text evidence="2">The sequence shown here is derived from an EMBL/GenBank/DDBJ whole genome shotgun (WGS) entry which is preliminary data.</text>
</comment>
<evidence type="ECO:0000313" key="3">
    <source>
        <dbReference type="Proteomes" id="UP001139000"/>
    </source>
</evidence>
<gene>
    <name evidence="2" type="ORF">LXM26_03780</name>
</gene>
<keyword evidence="3" id="KW-1185">Reference proteome</keyword>
<protein>
    <submittedName>
        <fullName evidence="2">Uncharacterized protein</fullName>
    </submittedName>
</protein>
<dbReference type="RefSeq" id="WP_234653459.1">
    <property type="nucleotide sequence ID" value="NZ_CP094997.1"/>
</dbReference>
<feature type="region of interest" description="Disordered" evidence="1">
    <location>
        <begin position="35"/>
        <end position="65"/>
    </location>
</feature>
<organism evidence="2 3">
    <name type="scientific">Dyadobacter chenwenxiniae</name>
    <dbReference type="NCBI Taxonomy" id="2906456"/>
    <lineage>
        <taxon>Bacteria</taxon>
        <taxon>Pseudomonadati</taxon>
        <taxon>Bacteroidota</taxon>
        <taxon>Cytophagia</taxon>
        <taxon>Cytophagales</taxon>
        <taxon>Spirosomataceae</taxon>
        <taxon>Dyadobacter</taxon>
    </lineage>
</organism>
<dbReference type="Proteomes" id="UP001139000">
    <property type="component" value="Unassembled WGS sequence"/>
</dbReference>
<accession>A0A9X1TJX5</accession>
<reference evidence="2" key="1">
    <citation type="submission" date="2021-12" db="EMBL/GenBank/DDBJ databases">
        <title>Novel species in genus Dyadobacter.</title>
        <authorList>
            <person name="Ma C."/>
        </authorList>
    </citation>
    <scope>NUCLEOTIDE SEQUENCE</scope>
    <source>
        <strain evidence="2">LJ419</strain>
    </source>
</reference>
<dbReference type="AlphaFoldDB" id="A0A9X1TJX5"/>
<proteinExistence type="predicted"/>
<name>A0A9X1TJX5_9BACT</name>
<sequence>MKLTVLLAHGRSIGVCLAVVGMLWLASCESQSDVKPLTKSAADSTSHNLVADDPPVKPSGPGGGP</sequence>
<evidence type="ECO:0000256" key="1">
    <source>
        <dbReference type="SAM" id="MobiDB-lite"/>
    </source>
</evidence>
<evidence type="ECO:0000313" key="2">
    <source>
        <dbReference type="EMBL" id="MCF0060598.1"/>
    </source>
</evidence>
<dbReference type="EMBL" id="JAJTTC010000001">
    <property type="protein sequence ID" value="MCF0060598.1"/>
    <property type="molecule type" value="Genomic_DNA"/>
</dbReference>